<dbReference type="GO" id="GO:0006351">
    <property type="term" value="P:DNA-templated transcription"/>
    <property type="evidence" value="ECO:0007669"/>
    <property type="project" value="InterPro"/>
</dbReference>
<dbReference type="GO" id="GO:0001080">
    <property type="term" value="P:nitrogen catabolite activation of transcription from RNA polymerase II promoter"/>
    <property type="evidence" value="ECO:0007669"/>
    <property type="project" value="TreeGrafter"/>
</dbReference>
<dbReference type="SUPFAM" id="SSF57701">
    <property type="entry name" value="Zn2/Cys6 DNA-binding domain"/>
    <property type="match status" value="1"/>
</dbReference>
<protein>
    <recommendedName>
        <fullName evidence="3">Zn(2)-C6 fungal-type domain-containing protein</fullName>
    </recommendedName>
</protein>
<keyword evidence="1" id="KW-0479">Metal-binding</keyword>
<dbReference type="CDD" id="cd12148">
    <property type="entry name" value="fungal_TF_MHR"/>
    <property type="match status" value="1"/>
</dbReference>
<sequence length="687" mass="75696">MQTLSPQVPRTPISRPYMSKSHRACDFCRTRRSACRIDDGPPCRLCLTHNRSCTFLEPARRRVKRVRIMEGSSGAEVTVSTPATNEEPTEGEEDAHWLAALDLNMTFSPLPTNPNNDATMPPGIEALGTYAADHQDGPQAPAQDVLDIPDFDFSPATLSELTRILSASASAASCAITSPTSISQLSGLTGEMDPYLLARYRFDPGTNSVVFKRLAMREMVGGGGGHPVQFAVTIPPGGGAGGGSSDSVMDCKRAELEQMIGPDVGRRLIDLYFRFIFPQTPIFLVSDKPDVSSSPPHLLAAIYAVAAAFSSFDDELCISIVYEEMPLQQLRKMAWDEVQAGVSQPTISHLQTALLLVMAPPENPVLPDGNGRWSLLGNIVTMAQIMGLYHDPKEWLLPAEESSLRRRLSWNVRYAEIWLAASLGRIPLISSKNWLVESPTSVDFDEQEEQAACRVFVPLNRLTSILTSVLEHLYTLQDVTALGSDYRYTLRTARPIMQELAQWHEAYEMHSPSSDQTTDASPTGVLHLGYHAVKMWILRATMRPFHILEKSGASASGQGDGEAAAVQDAWRHLRLAAERAGTACITFTAELDSGCLYAFWPFWSAYAWCSAAGQMCTLLLVMAQDVAEARGSKAALDRLRRVLRLQAKSLSILRFTLLRLDSMYWKGFDRLFELSPVVQQVVDIGRA</sequence>
<keyword evidence="2" id="KW-0539">Nucleus</keyword>
<dbReference type="Pfam" id="PF04082">
    <property type="entry name" value="Fungal_trans"/>
    <property type="match status" value="1"/>
</dbReference>
<dbReference type="CDD" id="cd00067">
    <property type="entry name" value="GAL4"/>
    <property type="match status" value="1"/>
</dbReference>
<dbReference type="GO" id="GO:0000981">
    <property type="term" value="F:DNA-binding transcription factor activity, RNA polymerase II-specific"/>
    <property type="evidence" value="ECO:0007669"/>
    <property type="project" value="InterPro"/>
</dbReference>
<accession>A0AAN7TPN3</accession>
<dbReference type="PANTHER" id="PTHR31668">
    <property type="entry name" value="GLUCOSE TRANSPORT TRANSCRIPTION REGULATOR RGT1-RELATED-RELATED"/>
    <property type="match status" value="1"/>
</dbReference>
<dbReference type="EMBL" id="JAVRRL010000044">
    <property type="protein sequence ID" value="KAK5110937.1"/>
    <property type="molecule type" value="Genomic_DNA"/>
</dbReference>
<dbReference type="Pfam" id="PF00172">
    <property type="entry name" value="Zn_clus"/>
    <property type="match status" value="1"/>
</dbReference>
<dbReference type="AlphaFoldDB" id="A0AAN7TPN3"/>
<gene>
    <name evidence="4" type="ORF">LTR62_005475</name>
</gene>
<dbReference type="PROSITE" id="PS50048">
    <property type="entry name" value="ZN2_CY6_FUNGAL_2"/>
    <property type="match status" value="1"/>
</dbReference>
<dbReference type="GO" id="GO:0005634">
    <property type="term" value="C:nucleus"/>
    <property type="evidence" value="ECO:0007669"/>
    <property type="project" value="TreeGrafter"/>
</dbReference>
<dbReference type="Gene3D" id="4.10.240.10">
    <property type="entry name" value="Zn(2)-C6 fungal-type DNA-binding domain"/>
    <property type="match status" value="1"/>
</dbReference>
<feature type="domain" description="Zn(2)-C6 fungal-type" evidence="3">
    <location>
        <begin position="24"/>
        <end position="55"/>
    </location>
</feature>
<evidence type="ECO:0000256" key="1">
    <source>
        <dbReference type="ARBA" id="ARBA00022723"/>
    </source>
</evidence>
<dbReference type="InterPro" id="IPR036864">
    <property type="entry name" value="Zn2-C6_fun-type_DNA-bd_sf"/>
</dbReference>
<dbReference type="SMART" id="SM00906">
    <property type="entry name" value="Fungal_trans"/>
    <property type="match status" value="1"/>
</dbReference>
<dbReference type="PROSITE" id="PS00463">
    <property type="entry name" value="ZN2_CY6_FUNGAL_1"/>
    <property type="match status" value="1"/>
</dbReference>
<dbReference type="InterPro" id="IPR050797">
    <property type="entry name" value="Carb_Metab_Trans_Reg"/>
</dbReference>
<evidence type="ECO:0000313" key="5">
    <source>
        <dbReference type="Proteomes" id="UP001310890"/>
    </source>
</evidence>
<dbReference type="GO" id="GO:0003677">
    <property type="term" value="F:DNA binding"/>
    <property type="evidence" value="ECO:0007669"/>
    <property type="project" value="InterPro"/>
</dbReference>
<dbReference type="Proteomes" id="UP001310890">
    <property type="component" value="Unassembled WGS sequence"/>
</dbReference>
<dbReference type="SMART" id="SM00066">
    <property type="entry name" value="GAL4"/>
    <property type="match status" value="1"/>
</dbReference>
<proteinExistence type="predicted"/>
<name>A0AAN7TPN3_9PEZI</name>
<dbReference type="InterPro" id="IPR001138">
    <property type="entry name" value="Zn2Cys6_DnaBD"/>
</dbReference>
<dbReference type="InterPro" id="IPR007219">
    <property type="entry name" value="XnlR_reg_dom"/>
</dbReference>
<dbReference type="GO" id="GO:0008270">
    <property type="term" value="F:zinc ion binding"/>
    <property type="evidence" value="ECO:0007669"/>
    <property type="project" value="InterPro"/>
</dbReference>
<evidence type="ECO:0000256" key="2">
    <source>
        <dbReference type="ARBA" id="ARBA00023242"/>
    </source>
</evidence>
<reference evidence="4" key="1">
    <citation type="submission" date="2023-08" db="EMBL/GenBank/DDBJ databases">
        <title>Black Yeasts Isolated from many extreme environments.</title>
        <authorList>
            <person name="Coleine C."/>
            <person name="Stajich J.E."/>
            <person name="Selbmann L."/>
        </authorList>
    </citation>
    <scope>NUCLEOTIDE SEQUENCE</scope>
    <source>
        <strain evidence="4">CCFEE 5401</strain>
    </source>
</reference>
<evidence type="ECO:0000259" key="3">
    <source>
        <dbReference type="PROSITE" id="PS50048"/>
    </source>
</evidence>
<evidence type="ECO:0000313" key="4">
    <source>
        <dbReference type="EMBL" id="KAK5110937.1"/>
    </source>
</evidence>
<dbReference type="PANTHER" id="PTHR31668:SF4">
    <property type="entry name" value="TRANSCRIPTIONAL ACTIVATOR PROTEIN DAL81"/>
    <property type="match status" value="1"/>
</dbReference>
<comment type="caution">
    <text evidence="4">The sequence shown here is derived from an EMBL/GenBank/DDBJ whole genome shotgun (WGS) entry which is preliminary data.</text>
</comment>
<organism evidence="4 5">
    <name type="scientific">Meristemomyces frigidus</name>
    <dbReference type="NCBI Taxonomy" id="1508187"/>
    <lineage>
        <taxon>Eukaryota</taxon>
        <taxon>Fungi</taxon>
        <taxon>Dikarya</taxon>
        <taxon>Ascomycota</taxon>
        <taxon>Pezizomycotina</taxon>
        <taxon>Dothideomycetes</taxon>
        <taxon>Dothideomycetidae</taxon>
        <taxon>Mycosphaerellales</taxon>
        <taxon>Teratosphaeriaceae</taxon>
        <taxon>Meristemomyces</taxon>
    </lineage>
</organism>